<dbReference type="Proteomes" id="UP001172457">
    <property type="component" value="Chromosome 8"/>
</dbReference>
<evidence type="ECO:0008006" key="5">
    <source>
        <dbReference type="Google" id="ProtNLM"/>
    </source>
</evidence>
<evidence type="ECO:0000313" key="3">
    <source>
        <dbReference type="EMBL" id="KAJ9537693.1"/>
    </source>
</evidence>
<sequence length="229" mass="25285">MGDLLVSHHQVARNKAVSRWGKADNIVVEWDVTDGSWNVVVKRAKVGVVPGWVTSCTKPRKGDAQTSRASSPQGVEITFVNTDSIHKRFLESAGPHFLDASPPGFRFETIPDGISFSSLDDPATARKKRLHSVENLLSAPFLDLLTKLPTPPTCIVSDGFVSLFTIDVAQKLGIPILLYWTLAACGFMIFYQMKPLIEKGLAPLKDESYLTNGYLDTIVDWIPGWKESK</sequence>
<keyword evidence="2" id="KW-1133">Transmembrane helix</keyword>
<dbReference type="GO" id="GO:0080043">
    <property type="term" value="F:quercetin 3-O-glucosyltransferase activity"/>
    <property type="evidence" value="ECO:0007669"/>
    <property type="project" value="TreeGrafter"/>
</dbReference>
<accession>A0AA38SF45</accession>
<dbReference type="Gene3D" id="3.40.50.2000">
    <property type="entry name" value="Glycogen Phosphorylase B"/>
    <property type="match status" value="1"/>
</dbReference>
<dbReference type="PANTHER" id="PTHR11926:SF1417">
    <property type="entry name" value="UDP-GLUCURONOSYL_UDP-GLUCOSYLTRANSFERASE, UDP-GLYCOSYLTRANSFERASE FAMILY"/>
    <property type="match status" value="1"/>
</dbReference>
<protein>
    <recommendedName>
        <fullName evidence="5">UDP-glycosyltransferase</fullName>
    </recommendedName>
</protein>
<keyword evidence="4" id="KW-1185">Reference proteome</keyword>
<dbReference type="SUPFAM" id="SSF53756">
    <property type="entry name" value="UDP-Glycosyltransferase/glycogen phosphorylase"/>
    <property type="match status" value="1"/>
</dbReference>
<dbReference type="PANTHER" id="PTHR11926">
    <property type="entry name" value="GLUCOSYL/GLUCURONOSYL TRANSFERASES"/>
    <property type="match status" value="1"/>
</dbReference>
<proteinExistence type="inferred from homology"/>
<evidence type="ECO:0000313" key="4">
    <source>
        <dbReference type="Proteomes" id="UP001172457"/>
    </source>
</evidence>
<keyword evidence="2" id="KW-0472">Membrane</keyword>
<feature type="transmembrane region" description="Helical" evidence="2">
    <location>
        <begin position="172"/>
        <end position="191"/>
    </location>
</feature>
<keyword evidence="2" id="KW-0812">Transmembrane</keyword>
<comment type="caution">
    <text evidence="3">The sequence shown here is derived from an EMBL/GenBank/DDBJ whole genome shotgun (WGS) entry which is preliminary data.</text>
</comment>
<organism evidence="3 4">
    <name type="scientific">Centaurea solstitialis</name>
    <name type="common">yellow star-thistle</name>
    <dbReference type="NCBI Taxonomy" id="347529"/>
    <lineage>
        <taxon>Eukaryota</taxon>
        <taxon>Viridiplantae</taxon>
        <taxon>Streptophyta</taxon>
        <taxon>Embryophyta</taxon>
        <taxon>Tracheophyta</taxon>
        <taxon>Spermatophyta</taxon>
        <taxon>Magnoliopsida</taxon>
        <taxon>eudicotyledons</taxon>
        <taxon>Gunneridae</taxon>
        <taxon>Pentapetalae</taxon>
        <taxon>asterids</taxon>
        <taxon>campanulids</taxon>
        <taxon>Asterales</taxon>
        <taxon>Asteraceae</taxon>
        <taxon>Carduoideae</taxon>
        <taxon>Cardueae</taxon>
        <taxon>Centaureinae</taxon>
        <taxon>Centaurea</taxon>
    </lineage>
</organism>
<name>A0AA38SF45_9ASTR</name>
<evidence type="ECO:0000256" key="2">
    <source>
        <dbReference type="SAM" id="Phobius"/>
    </source>
</evidence>
<evidence type="ECO:0000256" key="1">
    <source>
        <dbReference type="ARBA" id="ARBA00009995"/>
    </source>
</evidence>
<comment type="similarity">
    <text evidence="1">Belongs to the UDP-glycosyltransferase family.</text>
</comment>
<gene>
    <name evidence="3" type="ORF">OSB04_030426</name>
</gene>
<dbReference type="GO" id="GO:0080044">
    <property type="term" value="F:quercetin 7-O-glucosyltransferase activity"/>
    <property type="evidence" value="ECO:0007669"/>
    <property type="project" value="TreeGrafter"/>
</dbReference>
<dbReference type="AlphaFoldDB" id="A0AA38SF45"/>
<reference evidence="3" key="1">
    <citation type="submission" date="2023-03" db="EMBL/GenBank/DDBJ databases">
        <title>Chromosome-scale reference genome and RAD-based genetic map of yellow starthistle (Centaurea solstitialis) reveal putative structural variation and QTLs associated with invader traits.</title>
        <authorList>
            <person name="Reatini B."/>
            <person name="Cang F.A."/>
            <person name="Jiang Q."/>
            <person name="Mckibben M.T.W."/>
            <person name="Barker M.S."/>
            <person name="Rieseberg L.H."/>
            <person name="Dlugosch K.M."/>
        </authorList>
    </citation>
    <scope>NUCLEOTIDE SEQUENCE</scope>
    <source>
        <strain evidence="3">CAN-66</strain>
        <tissue evidence="3">Leaf</tissue>
    </source>
</reference>
<dbReference type="EMBL" id="JARYMX010000008">
    <property type="protein sequence ID" value="KAJ9537693.1"/>
    <property type="molecule type" value="Genomic_DNA"/>
</dbReference>